<comment type="caution">
    <text evidence="9">The sequence shown here is derived from an EMBL/GenBank/DDBJ whole genome shotgun (WGS) entry which is preliminary data.</text>
</comment>
<evidence type="ECO:0000256" key="1">
    <source>
        <dbReference type="ARBA" id="ARBA00003343"/>
    </source>
</evidence>
<comment type="catalytic activity">
    <reaction evidence="6">
        <text>2'-phospho-[ligated tRNA] + NAD(+) = mature tRNA + ADP-alpha-D-ribose 1'',2''-cyclic phosphate + nicotinamide</text>
        <dbReference type="Rhea" id="RHEA:23324"/>
        <dbReference type="Rhea" id="RHEA-COMP:11106"/>
        <dbReference type="Rhea" id="RHEA-COMP:11107"/>
        <dbReference type="ChEBI" id="CHEBI:17154"/>
        <dbReference type="ChEBI" id="CHEBI:57540"/>
        <dbReference type="ChEBI" id="CHEBI:76596"/>
        <dbReference type="ChEBI" id="CHEBI:82883"/>
        <dbReference type="ChEBI" id="CHEBI:85027"/>
        <dbReference type="EC" id="2.7.1.160"/>
    </reaction>
</comment>
<dbReference type="InterPro" id="IPR012337">
    <property type="entry name" value="RNaseH-like_sf"/>
</dbReference>
<dbReference type="PANTHER" id="PTHR23044:SF61">
    <property type="entry name" value="3'-5' EXORIBONUCLEASE 1-RELATED"/>
    <property type="match status" value="1"/>
</dbReference>
<dbReference type="OrthoDB" id="448399at2759"/>
<dbReference type="Gene3D" id="3.20.170.30">
    <property type="match status" value="1"/>
</dbReference>
<dbReference type="Pfam" id="PF00929">
    <property type="entry name" value="RNase_T"/>
    <property type="match status" value="1"/>
</dbReference>
<feature type="region of interest" description="Disordered" evidence="7">
    <location>
        <begin position="295"/>
        <end position="349"/>
    </location>
</feature>
<dbReference type="SMART" id="SM00479">
    <property type="entry name" value="EXOIII"/>
    <property type="match status" value="1"/>
</dbReference>
<evidence type="ECO:0000256" key="2">
    <source>
        <dbReference type="ARBA" id="ARBA00012007"/>
    </source>
</evidence>
<dbReference type="PANTHER" id="PTHR23044">
    <property type="entry name" value="3'-5' EXONUCLEASE ERI1-RELATED"/>
    <property type="match status" value="1"/>
</dbReference>
<dbReference type="Pfam" id="PF01885">
    <property type="entry name" value="PTS_2-RNA"/>
    <property type="match status" value="1"/>
</dbReference>
<dbReference type="GO" id="GO:0003676">
    <property type="term" value="F:nucleic acid binding"/>
    <property type="evidence" value="ECO:0007669"/>
    <property type="project" value="InterPro"/>
</dbReference>
<dbReference type="InterPro" id="IPR047201">
    <property type="entry name" value="ERI-1_3'hExo-like"/>
</dbReference>
<dbReference type="AlphaFoldDB" id="A0A1X0NVN6"/>
<dbReference type="FunFam" id="3.20.170.30:FF:000002">
    <property type="entry name" value="Phosphotransferase, putative"/>
    <property type="match status" value="1"/>
</dbReference>
<keyword evidence="10" id="KW-1185">Reference proteome</keyword>
<dbReference type="Gene3D" id="1.10.10.970">
    <property type="entry name" value="RNA 2'-phosphotransferase, Tpt1/KptA family, N-terminal domain"/>
    <property type="match status" value="1"/>
</dbReference>
<dbReference type="GO" id="GO:0000215">
    <property type="term" value="F:tRNA 2'-phosphotransferase activity"/>
    <property type="evidence" value="ECO:0007669"/>
    <property type="project" value="UniProtKB-EC"/>
</dbReference>
<evidence type="ECO:0000256" key="5">
    <source>
        <dbReference type="ARBA" id="ARBA00022839"/>
    </source>
</evidence>
<dbReference type="EC" id="2.7.1.160" evidence="2"/>
<dbReference type="InterPro" id="IPR013520">
    <property type="entry name" value="Ribonucl_H"/>
</dbReference>
<sequence>MRGRGGFSRMMPVCNDNTVASSYDAELASTLVQKQHKQHYHHLQRPKHTERGEPMYDGYVVLDFEATCEGGQRIADPEIIEFPMILIDARTGCVLAEFQRYVRPVLHPTLSTFCTELTGITQSVVDAAETFPAVWKAALDFLHRAGYGGAPPLRSYLFVTCGDWDLQTMLPRQLEITARYHDEHTSSTPVTPPATFKRWCNIKKLMRSHCGFLHAQRRISDLPDMMAVLGLHMKGRHHSGIDDCRNIVSVLQRLMCDGCCIAPTTDHSGLQQWMGSLSNVSAPITSLVSDKEPSSSSLLLLSSEQQQQQQQEEKEKEKREEMVADTKRTSEEEKDVKERKRQKDRLQSKPLVKERMHVNILTDVDPLPTLLQGCTLSESEKITYSKALSRILRHAADSMGIPISNEGYVRVEDLIKKKPFCNNPQAVKHIAFVVHTNEKQRFKMAYDEDHHLYIRANQGHSMDGINPELQRITSSVALPDTIVHGTYHNAWKEIRACGYLSTMSRQHIHFAKGLSKSDGVISGMRGNVQVLLYLDVDKLLADGIELWESANGVVLTPGVGQTKRLPLVYIARVVDRETGENLPF</sequence>
<dbReference type="GO" id="GO:0000175">
    <property type="term" value="F:3'-5'-RNA exonuclease activity"/>
    <property type="evidence" value="ECO:0007669"/>
    <property type="project" value="InterPro"/>
</dbReference>
<proteinExistence type="predicted"/>
<organism evidence="9 10">
    <name type="scientific">Trypanosoma theileri</name>
    <dbReference type="NCBI Taxonomy" id="67003"/>
    <lineage>
        <taxon>Eukaryota</taxon>
        <taxon>Discoba</taxon>
        <taxon>Euglenozoa</taxon>
        <taxon>Kinetoplastea</taxon>
        <taxon>Metakinetoplastina</taxon>
        <taxon>Trypanosomatida</taxon>
        <taxon>Trypanosomatidae</taxon>
        <taxon>Trypanosoma</taxon>
    </lineage>
</organism>
<dbReference type="SUPFAM" id="SSF56399">
    <property type="entry name" value="ADP-ribosylation"/>
    <property type="match status" value="1"/>
</dbReference>
<feature type="compositionally biased region" description="Low complexity" evidence="7">
    <location>
        <begin position="295"/>
        <end position="310"/>
    </location>
</feature>
<dbReference type="InterPro" id="IPR042081">
    <property type="entry name" value="RNA_2'-PTrans_C"/>
</dbReference>
<comment type="function">
    <text evidence="1">Catalyzes the last step of tRNA splicing, the transfer of the splice junction 2'-phosphate from ligated tRNA to NAD to produce ADP-ribose 1''-2'' cyclic phosphate.</text>
</comment>
<feature type="compositionally biased region" description="Basic and acidic residues" evidence="7">
    <location>
        <begin position="311"/>
        <end position="338"/>
    </location>
</feature>
<dbReference type="STRING" id="67003.A0A1X0NVN6"/>
<evidence type="ECO:0000256" key="3">
    <source>
        <dbReference type="ARBA" id="ARBA00022722"/>
    </source>
</evidence>
<evidence type="ECO:0000256" key="6">
    <source>
        <dbReference type="ARBA" id="ARBA00047949"/>
    </source>
</evidence>
<keyword evidence="3" id="KW-0540">Nuclease</keyword>
<dbReference type="VEuPathDB" id="TriTrypDB:TM35_000151860"/>
<dbReference type="InterPro" id="IPR051274">
    <property type="entry name" value="3-5_Exoribonuclease"/>
</dbReference>
<dbReference type="InterPro" id="IPR036397">
    <property type="entry name" value="RNaseH_sf"/>
</dbReference>
<dbReference type="RefSeq" id="XP_028882821.1">
    <property type="nucleotide sequence ID" value="XM_029025838.1"/>
</dbReference>
<evidence type="ECO:0000259" key="8">
    <source>
        <dbReference type="SMART" id="SM00479"/>
    </source>
</evidence>
<dbReference type="CDD" id="cd06133">
    <property type="entry name" value="ERI-1_3'hExo_like"/>
    <property type="match status" value="1"/>
</dbReference>
<evidence type="ECO:0000313" key="9">
    <source>
        <dbReference type="EMBL" id="ORC88755.1"/>
    </source>
</evidence>
<dbReference type="Proteomes" id="UP000192257">
    <property type="component" value="Unassembled WGS sequence"/>
</dbReference>
<protein>
    <recommendedName>
        <fullName evidence="2">2'-phosphotransferase</fullName>
        <ecNumber evidence="2">2.7.1.160</ecNumber>
    </recommendedName>
</protein>
<dbReference type="InterPro" id="IPR002745">
    <property type="entry name" value="Ptrans_KptA/Tpt1"/>
</dbReference>
<feature type="domain" description="Exonuclease" evidence="8">
    <location>
        <begin position="58"/>
        <end position="260"/>
    </location>
</feature>
<dbReference type="SUPFAM" id="SSF53098">
    <property type="entry name" value="Ribonuclease H-like"/>
    <property type="match status" value="1"/>
</dbReference>
<dbReference type="Gene3D" id="3.30.420.10">
    <property type="entry name" value="Ribonuclease H-like superfamily/Ribonuclease H"/>
    <property type="match status" value="1"/>
</dbReference>
<reference evidence="9 10" key="1">
    <citation type="submission" date="2017-03" db="EMBL/GenBank/DDBJ databases">
        <title>An alternative strategy for trypanosome survival in the mammalian bloodstream revealed through genome and transcriptome analysis of the ubiquitous bovine parasite Trypanosoma (Megatrypanum) theileri.</title>
        <authorList>
            <person name="Kelly S."/>
            <person name="Ivens A."/>
            <person name="Mott A."/>
            <person name="O'Neill E."/>
            <person name="Emms D."/>
            <person name="Macleod O."/>
            <person name="Voorheis P."/>
            <person name="Matthews J."/>
            <person name="Matthews K."/>
            <person name="Carrington M."/>
        </authorList>
    </citation>
    <scope>NUCLEOTIDE SEQUENCE [LARGE SCALE GENOMIC DNA]</scope>
    <source>
        <strain evidence="9">Edinburgh</strain>
    </source>
</reference>
<keyword evidence="5" id="KW-0269">Exonuclease</keyword>
<gene>
    <name evidence="9" type="ORF">TM35_000151860</name>
</gene>
<accession>A0A1X0NVN6</accession>
<name>A0A1X0NVN6_9TRYP</name>
<keyword evidence="4" id="KW-0378">Hydrolase</keyword>
<evidence type="ECO:0000313" key="10">
    <source>
        <dbReference type="Proteomes" id="UP000192257"/>
    </source>
</evidence>
<dbReference type="EMBL" id="NBCO01000015">
    <property type="protein sequence ID" value="ORC88755.1"/>
    <property type="molecule type" value="Genomic_DNA"/>
</dbReference>
<dbReference type="GeneID" id="39985618"/>
<dbReference type="InterPro" id="IPR042080">
    <property type="entry name" value="RNA_2'-PTrans_N"/>
</dbReference>
<keyword evidence="9" id="KW-0808">Transferase</keyword>
<evidence type="ECO:0000256" key="4">
    <source>
        <dbReference type="ARBA" id="ARBA00022801"/>
    </source>
</evidence>
<evidence type="ECO:0000256" key="7">
    <source>
        <dbReference type="SAM" id="MobiDB-lite"/>
    </source>
</evidence>